<feature type="domain" description="HNH nuclease" evidence="2">
    <location>
        <begin position="379"/>
        <end position="430"/>
    </location>
</feature>
<proteinExistence type="inferred from homology"/>
<evidence type="ECO:0000313" key="4">
    <source>
        <dbReference type="Proteomes" id="UP001501196"/>
    </source>
</evidence>
<keyword evidence="4" id="KW-1185">Reference proteome</keyword>
<sequence length="476" mass="50819">MEQPSHPAPTARPVSHAPASLEREMHALGEAWTSAMPAWGASGETVQAEVERMSDAGLVRVTDALAKLRRDVDAVFARVAAEVARRSGPEFGEVGLAKAHGFHNPTRLIAAATGASRAEAQRLIAVGTATAGRQTFSGERAPSRHPQVAAALEAATISIEAASAITTMLDRASASAEVSRVEIVEAALVDLAGRVPLETLTRGVREAEARLDPDGVEPREDELRSDRAVTMREDGRGMVHLHARLDPESAAPVKAAIEALVSDAVRRRSSVGDGARMPAVEDRRSIPQIQADALAALARHTLGCAQTLAPLAKTTVVIRVDLDTLVSGLGRARIDGLDQPVSAGTARRMAADAELIPAVLGGESLPLDLGRAARLFTRVQRLALGERDGGCASCGQNIGYVEAHHIRWWERDAGPTDLSNGVLLCSFCHHMIHRDGWRIHASPNDVWFIPPPHIDPEQVPRLGGRARFEVREIRAA</sequence>
<dbReference type="InterPro" id="IPR003870">
    <property type="entry name" value="DUF222"/>
</dbReference>
<dbReference type="Pfam" id="PF02720">
    <property type="entry name" value="DUF222"/>
    <property type="match status" value="1"/>
</dbReference>
<dbReference type="CDD" id="cd00085">
    <property type="entry name" value="HNHc"/>
    <property type="match status" value="1"/>
</dbReference>
<dbReference type="InterPro" id="IPR002711">
    <property type="entry name" value="HNH"/>
</dbReference>
<gene>
    <name evidence="3" type="ORF">GCM10009819_29890</name>
</gene>
<evidence type="ECO:0000259" key="2">
    <source>
        <dbReference type="SMART" id="SM00507"/>
    </source>
</evidence>
<dbReference type="Gene3D" id="1.10.30.50">
    <property type="match status" value="1"/>
</dbReference>
<accession>A0ABN2USX9</accession>
<keyword evidence="3" id="KW-0378">Hydrolase</keyword>
<dbReference type="RefSeq" id="WP_344376130.1">
    <property type="nucleotide sequence ID" value="NZ_BAAAPW010000005.1"/>
</dbReference>
<dbReference type="GO" id="GO:0004519">
    <property type="term" value="F:endonuclease activity"/>
    <property type="evidence" value="ECO:0007669"/>
    <property type="project" value="UniProtKB-KW"/>
</dbReference>
<name>A0ABN2USX9_9MICO</name>
<comment type="similarity">
    <text evidence="1">Belongs to the Rv1128c/1148c/1588c/1702c/1945/3466 family.</text>
</comment>
<reference evidence="3 4" key="1">
    <citation type="journal article" date="2019" name="Int. J. Syst. Evol. Microbiol.">
        <title>The Global Catalogue of Microorganisms (GCM) 10K type strain sequencing project: providing services to taxonomists for standard genome sequencing and annotation.</title>
        <authorList>
            <consortium name="The Broad Institute Genomics Platform"/>
            <consortium name="The Broad Institute Genome Sequencing Center for Infectious Disease"/>
            <person name="Wu L."/>
            <person name="Ma J."/>
        </authorList>
    </citation>
    <scope>NUCLEOTIDE SEQUENCE [LARGE SCALE GENOMIC DNA]</scope>
    <source>
        <strain evidence="3 4">JCM 15672</strain>
    </source>
</reference>
<keyword evidence="3" id="KW-0255">Endonuclease</keyword>
<organism evidence="3 4">
    <name type="scientific">Agromyces tropicus</name>
    <dbReference type="NCBI Taxonomy" id="555371"/>
    <lineage>
        <taxon>Bacteria</taxon>
        <taxon>Bacillati</taxon>
        <taxon>Actinomycetota</taxon>
        <taxon>Actinomycetes</taxon>
        <taxon>Micrococcales</taxon>
        <taxon>Microbacteriaceae</taxon>
        <taxon>Agromyces</taxon>
    </lineage>
</organism>
<keyword evidence="3" id="KW-0540">Nuclease</keyword>
<evidence type="ECO:0000256" key="1">
    <source>
        <dbReference type="ARBA" id="ARBA00023450"/>
    </source>
</evidence>
<dbReference type="Proteomes" id="UP001501196">
    <property type="component" value="Unassembled WGS sequence"/>
</dbReference>
<comment type="caution">
    <text evidence="3">The sequence shown here is derived from an EMBL/GenBank/DDBJ whole genome shotgun (WGS) entry which is preliminary data.</text>
</comment>
<dbReference type="Pfam" id="PF01844">
    <property type="entry name" value="HNH"/>
    <property type="match status" value="1"/>
</dbReference>
<dbReference type="EMBL" id="BAAAPW010000005">
    <property type="protein sequence ID" value="GAA2041773.1"/>
    <property type="molecule type" value="Genomic_DNA"/>
</dbReference>
<dbReference type="InterPro" id="IPR003615">
    <property type="entry name" value="HNH_nuc"/>
</dbReference>
<protein>
    <submittedName>
        <fullName evidence="3">HNH endonuclease signature motif containing protein</fullName>
    </submittedName>
</protein>
<evidence type="ECO:0000313" key="3">
    <source>
        <dbReference type="EMBL" id="GAA2041773.1"/>
    </source>
</evidence>
<dbReference type="SMART" id="SM00507">
    <property type="entry name" value="HNHc"/>
    <property type="match status" value="1"/>
</dbReference>